<accession>A0ABN2GH77</accession>
<evidence type="ECO:0000313" key="4">
    <source>
        <dbReference type="Proteomes" id="UP001499947"/>
    </source>
</evidence>
<keyword evidence="2" id="KW-0472">Membrane</keyword>
<evidence type="ECO:0000256" key="1">
    <source>
        <dbReference type="SAM" id="MobiDB-lite"/>
    </source>
</evidence>
<feature type="region of interest" description="Disordered" evidence="1">
    <location>
        <begin position="1"/>
        <end position="26"/>
    </location>
</feature>
<keyword evidence="2" id="KW-1133">Transmembrane helix</keyword>
<keyword evidence="4" id="KW-1185">Reference proteome</keyword>
<protein>
    <recommendedName>
        <fullName evidence="5">CU044_5270 family protein</fullName>
    </recommendedName>
</protein>
<organism evidence="3 4">
    <name type="scientific">Streptomyces yatensis</name>
    <dbReference type="NCBI Taxonomy" id="155177"/>
    <lineage>
        <taxon>Bacteria</taxon>
        <taxon>Bacillati</taxon>
        <taxon>Actinomycetota</taxon>
        <taxon>Actinomycetes</taxon>
        <taxon>Kitasatosporales</taxon>
        <taxon>Streptomycetaceae</taxon>
        <taxon>Streptomyces</taxon>
        <taxon>Streptomyces violaceusniger group</taxon>
    </lineage>
</organism>
<feature type="region of interest" description="Disordered" evidence="1">
    <location>
        <begin position="151"/>
        <end position="176"/>
    </location>
</feature>
<keyword evidence="2" id="KW-0812">Transmembrane</keyword>
<gene>
    <name evidence="3" type="ORF">GCM10009680_08710</name>
</gene>
<dbReference type="NCBIfam" id="NF038083">
    <property type="entry name" value="CU044_5270_fam"/>
    <property type="match status" value="1"/>
</dbReference>
<reference evidence="3 4" key="1">
    <citation type="journal article" date="2019" name="Int. J. Syst. Evol. Microbiol.">
        <title>The Global Catalogue of Microorganisms (GCM) 10K type strain sequencing project: providing services to taxonomists for standard genome sequencing and annotation.</title>
        <authorList>
            <consortium name="The Broad Institute Genomics Platform"/>
            <consortium name="The Broad Institute Genome Sequencing Center for Infectious Disease"/>
            <person name="Wu L."/>
            <person name="Ma J."/>
        </authorList>
    </citation>
    <scope>NUCLEOTIDE SEQUENCE [LARGE SCALE GENOMIC DNA]</scope>
    <source>
        <strain evidence="3 4">JCM 13244</strain>
    </source>
</reference>
<comment type="caution">
    <text evidence="3">The sequence shown here is derived from an EMBL/GenBank/DDBJ whole genome shotgun (WGS) entry which is preliminary data.</text>
</comment>
<evidence type="ECO:0000313" key="3">
    <source>
        <dbReference type="EMBL" id="GAA1671213.1"/>
    </source>
</evidence>
<proteinExistence type="predicted"/>
<feature type="compositionally biased region" description="Basic and acidic residues" evidence="1">
    <location>
        <begin position="1"/>
        <end position="10"/>
    </location>
</feature>
<feature type="transmembrane region" description="Helical" evidence="2">
    <location>
        <begin position="78"/>
        <end position="98"/>
    </location>
</feature>
<sequence>MNTNPRRADQPVDPQELAELLPAPGRPVLRQDRHRVLKEHLMKQISDETISNETVYELSGTPDTASAPPAPRRPRRRLVLIAAPLALATAVVVGAVAVDGLRDGEGGATGVGGDPRAEHRQAVQLLDRIAVAAADRPAVKARDDQFIYTRSQGPSSTWGGPSKLVRDSKGKVTGTKTYEGNVRSEEWQPVSGKRDGLRHLTGLSPSGEPVHNETEDIAMSPGVRTVRQLEALPTDPDALLKKLKSDSGVVKSRLTETVFENVSAILDQATLLPEFNAALYRAVAKLPDVRVVENVKDGAGRSGIGLTYTPREKRDQTTTECWVFDAKNLTYLGTNTSALLDVTVADEKGKVTRIDIDAS</sequence>
<name>A0ABN2GH77_9ACTN</name>
<dbReference type="Proteomes" id="UP001499947">
    <property type="component" value="Unassembled WGS sequence"/>
</dbReference>
<dbReference type="EMBL" id="BAAALR010000012">
    <property type="protein sequence ID" value="GAA1671213.1"/>
    <property type="molecule type" value="Genomic_DNA"/>
</dbReference>
<dbReference type="InterPro" id="IPR047789">
    <property type="entry name" value="CU044_5270-like"/>
</dbReference>
<evidence type="ECO:0008006" key="5">
    <source>
        <dbReference type="Google" id="ProtNLM"/>
    </source>
</evidence>
<dbReference type="RefSeq" id="WP_211125495.1">
    <property type="nucleotide sequence ID" value="NZ_BAAALR010000012.1"/>
</dbReference>
<evidence type="ECO:0000256" key="2">
    <source>
        <dbReference type="SAM" id="Phobius"/>
    </source>
</evidence>